<dbReference type="OrthoDB" id="8040949at2759"/>
<keyword evidence="2" id="KW-1185">Reference proteome</keyword>
<evidence type="ECO:0000313" key="2">
    <source>
        <dbReference type="Proteomes" id="UP000008711"/>
    </source>
</evidence>
<accession>B3NAU9</accession>
<dbReference type="SMART" id="SM00697">
    <property type="entry name" value="DM8"/>
    <property type="match status" value="1"/>
</dbReference>
<dbReference type="Proteomes" id="UP000008711">
    <property type="component" value="Unassembled WGS sequence"/>
</dbReference>
<sequence>MDASMTRIDCPIHSQGLVQNFSCRLHRKSPNSGFNSFSAEFFLRKDVSDARGVYLFSFKQGSSIINYTTMETDYCHALSALQSQFLYKMIADELRRVSNFPLHCPFKMNKRYFINEFTINTKLIPSYAPEMTFTSDCNIFVKKRRAIQMTIHGRVFRR</sequence>
<dbReference type="Pfam" id="PF06477">
    <property type="entry name" value="DUF1091"/>
    <property type="match status" value="1"/>
</dbReference>
<dbReference type="KEGG" id="der:6542923"/>
<reference evidence="1 2" key="1">
    <citation type="journal article" date="2007" name="Nature">
        <title>Evolution of genes and genomes on the Drosophila phylogeny.</title>
        <authorList>
            <consortium name="Drosophila 12 Genomes Consortium"/>
            <person name="Clark A.G."/>
            <person name="Eisen M.B."/>
            <person name="Smith D.R."/>
            <person name="Bergman C.M."/>
            <person name="Oliver B."/>
            <person name="Markow T.A."/>
            <person name="Kaufman T.C."/>
            <person name="Kellis M."/>
            <person name="Gelbart W."/>
            <person name="Iyer V.N."/>
            <person name="Pollard D.A."/>
            <person name="Sackton T.B."/>
            <person name="Larracuente A.M."/>
            <person name="Singh N.D."/>
            <person name="Abad J.P."/>
            <person name="Abt D.N."/>
            <person name="Adryan B."/>
            <person name="Aguade M."/>
            <person name="Akashi H."/>
            <person name="Anderson W.W."/>
            <person name="Aquadro C.F."/>
            <person name="Ardell D.H."/>
            <person name="Arguello R."/>
            <person name="Artieri C.G."/>
            <person name="Barbash D.A."/>
            <person name="Barker D."/>
            <person name="Barsanti P."/>
            <person name="Batterham P."/>
            <person name="Batzoglou S."/>
            <person name="Begun D."/>
            <person name="Bhutkar A."/>
            <person name="Blanco E."/>
            <person name="Bosak S.A."/>
            <person name="Bradley R.K."/>
            <person name="Brand A.D."/>
            <person name="Brent M.R."/>
            <person name="Brooks A.N."/>
            <person name="Brown R.H."/>
            <person name="Butlin R.K."/>
            <person name="Caggese C."/>
            <person name="Calvi B.R."/>
            <person name="Bernardo de Carvalho A."/>
            <person name="Caspi A."/>
            <person name="Castrezana S."/>
            <person name="Celniker S.E."/>
            <person name="Chang J.L."/>
            <person name="Chapple C."/>
            <person name="Chatterji S."/>
            <person name="Chinwalla A."/>
            <person name="Civetta A."/>
            <person name="Clifton S.W."/>
            <person name="Comeron J.M."/>
            <person name="Costello J.C."/>
            <person name="Coyne J.A."/>
            <person name="Daub J."/>
            <person name="David R.G."/>
            <person name="Delcher A.L."/>
            <person name="Delehaunty K."/>
            <person name="Do C.B."/>
            <person name="Ebling H."/>
            <person name="Edwards K."/>
            <person name="Eickbush T."/>
            <person name="Evans J.D."/>
            <person name="Filipski A."/>
            <person name="Findeiss S."/>
            <person name="Freyhult E."/>
            <person name="Fulton L."/>
            <person name="Fulton R."/>
            <person name="Garcia A.C."/>
            <person name="Gardiner A."/>
            <person name="Garfield D.A."/>
            <person name="Garvin B.E."/>
            <person name="Gibson G."/>
            <person name="Gilbert D."/>
            <person name="Gnerre S."/>
            <person name="Godfrey J."/>
            <person name="Good R."/>
            <person name="Gotea V."/>
            <person name="Gravely B."/>
            <person name="Greenberg A.J."/>
            <person name="Griffiths-Jones S."/>
            <person name="Gross S."/>
            <person name="Guigo R."/>
            <person name="Gustafson E.A."/>
            <person name="Haerty W."/>
            <person name="Hahn M.W."/>
            <person name="Halligan D.L."/>
            <person name="Halpern A.L."/>
            <person name="Halter G.M."/>
            <person name="Han M.V."/>
            <person name="Heger A."/>
            <person name="Hillier L."/>
            <person name="Hinrichs A.S."/>
            <person name="Holmes I."/>
            <person name="Hoskins R.A."/>
            <person name="Hubisz M.J."/>
            <person name="Hultmark D."/>
            <person name="Huntley M.A."/>
            <person name="Jaffe D.B."/>
            <person name="Jagadeeshan S."/>
            <person name="Jeck W.R."/>
            <person name="Johnson J."/>
            <person name="Jones C.D."/>
            <person name="Jordan W.C."/>
            <person name="Karpen G.H."/>
            <person name="Kataoka E."/>
            <person name="Keightley P.D."/>
            <person name="Kheradpour P."/>
            <person name="Kirkness E.F."/>
            <person name="Koerich L.B."/>
            <person name="Kristiansen K."/>
            <person name="Kudrna D."/>
            <person name="Kulathinal R.J."/>
            <person name="Kumar S."/>
            <person name="Kwok R."/>
            <person name="Lander E."/>
            <person name="Langley C.H."/>
            <person name="Lapoint R."/>
            <person name="Lazzaro B.P."/>
            <person name="Lee S.J."/>
            <person name="Levesque L."/>
            <person name="Li R."/>
            <person name="Lin C.F."/>
            <person name="Lin M.F."/>
            <person name="Lindblad-Toh K."/>
            <person name="Llopart A."/>
            <person name="Long M."/>
            <person name="Low L."/>
            <person name="Lozovsky E."/>
            <person name="Lu J."/>
            <person name="Luo M."/>
            <person name="Machado C.A."/>
            <person name="Makalowski W."/>
            <person name="Marzo M."/>
            <person name="Matsuda M."/>
            <person name="Matzkin L."/>
            <person name="McAllister B."/>
            <person name="McBride C.S."/>
            <person name="McKernan B."/>
            <person name="McKernan K."/>
            <person name="Mendez-Lago M."/>
            <person name="Minx P."/>
            <person name="Mollenhauer M.U."/>
            <person name="Montooth K."/>
            <person name="Mount S.M."/>
            <person name="Mu X."/>
            <person name="Myers E."/>
            <person name="Negre B."/>
            <person name="Newfeld S."/>
            <person name="Nielsen R."/>
            <person name="Noor M.A."/>
            <person name="O'Grady P."/>
            <person name="Pachter L."/>
            <person name="Papaceit M."/>
            <person name="Parisi M.J."/>
            <person name="Parisi M."/>
            <person name="Parts L."/>
            <person name="Pedersen J.S."/>
            <person name="Pesole G."/>
            <person name="Phillippy A.M."/>
            <person name="Ponting C.P."/>
            <person name="Pop M."/>
            <person name="Porcelli D."/>
            <person name="Powell J.R."/>
            <person name="Prohaska S."/>
            <person name="Pruitt K."/>
            <person name="Puig M."/>
            <person name="Quesneville H."/>
            <person name="Ram K.R."/>
            <person name="Rand D."/>
            <person name="Rasmussen M.D."/>
            <person name="Reed L.K."/>
            <person name="Reenan R."/>
            <person name="Reily A."/>
            <person name="Remington K.A."/>
            <person name="Rieger T.T."/>
            <person name="Ritchie M.G."/>
            <person name="Robin C."/>
            <person name="Rogers Y.H."/>
            <person name="Rohde C."/>
            <person name="Rozas J."/>
            <person name="Rubenfield M.J."/>
            <person name="Ruiz A."/>
            <person name="Russo S."/>
            <person name="Salzberg S.L."/>
            <person name="Sanchez-Gracia A."/>
            <person name="Saranga D.J."/>
            <person name="Sato H."/>
            <person name="Schaeffer S.W."/>
            <person name="Schatz M.C."/>
            <person name="Schlenke T."/>
            <person name="Schwartz R."/>
            <person name="Segarra C."/>
            <person name="Singh R.S."/>
            <person name="Sirot L."/>
            <person name="Sirota M."/>
            <person name="Sisneros N.B."/>
            <person name="Smith C.D."/>
            <person name="Smith T.F."/>
            <person name="Spieth J."/>
            <person name="Stage D.E."/>
            <person name="Stark A."/>
            <person name="Stephan W."/>
            <person name="Strausberg R.L."/>
            <person name="Strempel S."/>
            <person name="Sturgill D."/>
            <person name="Sutton G."/>
            <person name="Sutton G.G."/>
            <person name="Tao W."/>
            <person name="Teichmann S."/>
            <person name="Tobari Y.N."/>
            <person name="Tomimura Y."/>
            <person name="Tsolas J.M."/>
            <person name="Valente V.L."/>
            <person name="Venter E."/>
            <person name="Venter J.C."/>
            <person name="Vicario S."/>
            <person name="Vieira F.G."/>
            <person name="Vilella A.J."/>
            <person name="Villasante A."/>
            <person name="Walenz B."/>
            <person name="Wang J."/>
            <person name="Wasserman M."/>
            <person name="Watts T."/>
            <person name="Wilson D."/>
            <person name="Wilson R.K."/>
            <person name="Wing R.A."/>
            <person name="Wolfner M.F."/>
            <person name="Wong A."/>
            <person name="Wong G.K."/>
            <person name="Wu C.I."/>
            <person name="Wu G."/>
            <person name="Yamamoto D."/>
            <person name="Yang H.P."/>
            <person name="Yang S.P."/>
            <person name="Yorke J.A."/>
            <person name="Yoshida K."/>
            <person name="Zdobnov E."/>
            <person name="Zhang P."/>
            <person name="Zhang Y."/>
            <person name="Zimin A.V."/>
            <person name="Baldwin J."/>
            <person name="Abdouelleil A."/>
            <person name="Abdulkadir J."/>
            <person name="Abebe A."/>
            <person name="Abera B."/>
            <person name="Abreu J."/>
            <person name="Acer S.C."/>
            <person name="Aftuck L."/>
            <person name="Alexander A."/>
            <person name="An P."/>
            <person name="Anderson E."/>
            <person name="Anderson S."/>
            <person name="Arachi H."/>
            <person name="Azer M."/>
            <person name="Bachantsang P."/>
            <person name="Barry A."/>
            <person name="Bayul T."/>
            <person name="Berlin A."/>
            <person name="Bessette D."/>
            <person name="Bloom T."/>
            <person name="Blye J."/>
            <person name="Boguslavskiy L."/>
            <person name="Bonnet C."/>
            <person name="Boukhgalter B."/>
            <person name="Bourzgui I."/>
            <person name="Brown A."/>
            <person name="Cahill P."/>
            <person name="Channer S."/>
            <person name="Cheshatsang Y."/>
            <person name="Chuda L."/>
            <person name="Citroen M."/>
            <person name="Collymore A."/>
            <person name="Cooke P."/>
            <person name="Costello M."/>
            <person name="D'Aco K."/>
            <person name="Daza R."/>
            <person name="De Haan G."/>
            <person name="DeGray S."/>
            <person name="DeMaso C."/>
            <person name="Dhargay N."/>
            <person name="Dooley K."/>
            <person name="Dooley E."/>
            <person name="Doricent M."/>
            <person name="Dorje P."/>
            <person name="Dorjee K."/>
            <person name="Dupes A."/>
            <person name="Elong R."/>
            <person name="Falk J."/>
            <person name="Farina A."/>
            <person name="Faro S."/>
            <person name="Ferguson D."/>
            <person name="Fisher S."/>
            <person name="Foley C.D."/>
            <person name="Franke A."/>
            <person name="Friedrich D."/>
            <person name="Gadbois L."/>
            <person name="Gearin G."/>
            <person name="Gearin C.R."/>
            <person name="Giannoukos G."/>
            <person name="Goode T."/>
            <person name="Graham J."/>
            <person name="Grandbois E."/>
            <person name="Grewal S."/>
            <person name="Gyaltsen K."/>
            <person name="Hafez N."/>
            <person name="Hagos B."/>
            <person name="Hall J."/>
            <person name="Henson C."/>
            <person name="Hollinger A."/>
            <person name="Honan T."/>
            <person name="Huard M.D."/>
            <person name="Hughes L."/>
            <person name="Hurhula B."/>
            <person name="Husby M.E."/>
            <person name="Kamat A."/>
            <person name="Kanga B."/>
            <person name="Kashin S."/>
            <person name="Khazanovich D."/>
            <person name="Kisner P."/>
            <person name="Lance K."/>
            <person name="Lara M."/>
            <person name="Lee W."/>
            <person name="Lennon N."/>
            <person name="Letendre F."/>
            <person name="LeVine R."/>
            <person name="Lipovsky A."/>
            <person name="Liu X."/>
            <person name="Liu J."/>
            <person name="Liu S."/>
            <person name="Lokyitsang T."/>
            <person name="Lokyitsang Y."/>
            <person name="Lubonja R."/>
            <person name="Lui A."/>
            <person name="MacDonald P."/>
            <person name="Magnisalis V."/>
            <person name="Maru K."/>
            <person name="Matthews C."/>
            <person name="McCusker W."/>
            <person name="McDonough S."/>
            <person name="Mehta T."/>
            <person name="Meldrim J."/>
            <person name="Meneus L."/>
            <person name="Mihai O."/>
            <person name="Mihalev A."/>
            <person name="Mihova T."/>
            <person name="Mittelman R."/>
            <person name="Mlenga V."/>
            <person name="Montmayeur A."/>
            <person name="Mulrain L."/>
            <person name="Navidi A."/>
            <person name="Naylor J."/>
            <person name="Negash T."/>
            <person name="Nguyen T."/>
            <person name="Nguyen N."/>
            <person name="Nicol R."/>
            <person name="Norbu C."/>
            <person name="Norbu N."/>
            <person name="Novod N."/>
            <person name="O'Neill B."/>
            <person name="Osman S."/>
            <person name="Markiewicz E."/>
            <person name="Oyono O.L."/>
            <person name="Patti C."/>
            <person name="Phunkhang P."/>
            <person name="Pierre F."/>
            <person name="Priest M."/>
            <person name="Raghuraman S."/>
            <person name="Rege F."/>
            <person name="Reyes R."/>
            <person name="Rise C."/>
            <person name="Rogov P."/>
            <person name="Ross K."/>
            <person name="Ryan E."/>
            <person name="Settipalli S."/>
            <person name="Shea T."/>
            <person name="Sherpa N."/>
            <person name="Shi L."/>
            <person name="Shih D."/>
            <person name="Sparrow T."/>
            <person name="Spaulding J."/>
            <person name="Stalker J."/>
            <person name="Stange-Thomann N."/>
            <person name="Stavropoulos S."/>
            <person name="Stone C."/>
            <person name="Strader C."/>
            <person name="Tesfaye S."/>
            <person name="Thomson T."/>
            <person name="Thoulutsang Y."/>
            <person name="Thoulutsang D."/>
            <person name="Topham K."/>
            <person name="Topping I."/>
            <person name="Tsamla T."/>
            <person name="Vassiliev H."/>
            <person name="Vo A."/>
            <person name="Wangchuk T."/>
            <person name="Wangdi T."/>
            <person name="Weiand M."/>
            <person name="Wilkinson J."/>
            <person name="Wilson A."/>
            <person name="Yadav S."/>
            <person name="Young G."/>
            <person name="Yu Q."/>
            <person name="Zembek L."/>
            <person name="Zhong D."/>
            <person name="Zimmer A."/>
            <person name="Zwirko Z."/>
            <person name="Jaffe D.B."/>
            <person name="Alvarez P."/>
            <person name="Brockman W."/>
            <person name="Butler J."/>
            <person name="Chin C."/>
            <person name="Gnerre S."/>
            <person name="Grabherr M."/>
            <person name="Kleber M."/>
            <person name="Mauceli E."/>
            <person name="MacCallum I."/>
        </authorList>
    </citation>
    <scope>NUCLEOTIDE SEQUENCE [LARGE SCALE GENOMIC DNA]</scope>
    <source>
        <strain evidence="1 2">TSC#14021-0224.01</strain>
    </source>
</reference>
<dbReference type="HOGENOM" id="CLU_1671196_0_0_1"/>
<proteinExistence type="predicted"/>
<dbReference type="PhylomeDB" id="B3NAU9"/>
<protein>
    <submittedName>
        <fullName evidence="1">Uncharacterized protein</fullName>
    </submittedName>
</protein>
<dbReference type="OMA" id="FPLHCPF"/>
<dbReference type="PANTHER" id="PTHR20898:SF0">
    <property type="entry name" value="DAEDALUS ON 3-RELATED"/>
    <property type="match status" value="1"/>
</dbReference>
<evidence type="ECO:0000313" key="1">
    <source>
        <dbReference type="EMBL" id="EDV58663.1"/>
    </source>
</evidence>
<dbReference type="EMBL" id="CH954177">
    <property type="protein sequence ID" value="EDV58663.1"/>
    <property type="molecule type" value="Genomic_DNA"/>
</dbReference>
<dbReference type="InterPro" id="IPR010512">
    <property type="entry name" value="DUF1091"/>
</dbReference>
<reference evidence="1 2" key="2">
    <citation type="journal article" date="2008" name="Bioinformatics">
        <title>Assembly reconciliation.</title>
        <authorList>
            <person name="Zimin A.V."/>
            <person name="Smith D.R."/>
            <person name="Sutton G."/>
            <person name="Yorke J.A."/>
        </authorList>
    </citation>
    <scope>NUCLEOTIDE SEQUENCE [LARGE SCALE GENOMIC DNA]</scope>
    <source>
        <strain evidence="1 2">TSC#14021-0224.01</strain>
    </source>
</reference>
<name>B3NAU9_DROER</name>
<gene>
    <name evidence="1" type="primary">Dere\GG23863</name>
    <name evidence="1" type="synonym">dere_GLEANR_8646</name>
    <name evidence="1" type="synonym">GG23863</name>
    <name evidence="1" type="ORF">Dere_GG23863</name>
</gene>
<organism evidence="1 2">
    <name type="scientific">Drosophila erecta</name>
    <name type="common">Fruit fly</name>
    <dbReference type="NCBI Taxonomy" id="7220"/>
    <lineage>
        <taxon>Eukaryota</taxon>
        <taxon>Metazoa</taxon>
        <taxon>Ecdysozoa</taxon>
        <taxon>Arthropoda</taxon>
        <taxon>Hexapoda</taxon>
        <taxon>Insecta</taxon>
        <taxon>Pterygota</taxon>
        <taxon>Neoptera</taxon>
        <taxon>Endopterygota</taxon>
        <taxon>Diptera</taxon>
        <taxon>Brachycera</taxon>
        <taxon>Muscomorpha</taxon>
        <taxon>Ephydroidea</taxon>
        <taxon>Drosophilidae</taxon>
        <taxon>Drosophila</taxon>
        <taxon>Sophophora</taxon>
    </lineage>
</organism>
<dbReference type="eggNOG" id="ENOG502T9E6">
    <property type="taxonomic scope" value="Eukaryota"/>
</dbReference>
<dbReference type="AlphaFoldDB" id="B3NAU9"/>
<dbReference type="PANTHER" id="PTHR20898">
    <property type="entry name" value="DAEDALUS ON 3-RELATED-RELATED"/>
    <property type="match status" value="1"/>
</dbReference>